<feature type="compositionally biased region" description="Pro residues" evidence="8">
    <location>
        <begin position="284"/>
        <end position="317"/>
    </location>
</feature>
<evidence type="ECO:0000256" key="9">
    <source>
        <dbReference type="SAM" id="Phobius"/>
    </source>
</evidence>
<keyword evidence="5 11" id="KW-0418">Kinase</keyword>
<dbReference type="Proteomes" id="UP001595824">
    <property type="component" value="Unassembled WGS sequence"/>
</dbReference>
<comment type="caution">
    <text evidence="11">The sequence shown here is derived from an EMBL/GenBank/DDBJ whole genome shotgun (WGS) entry which is preliminary data.</text>
</comment>
<dbReference type="SUPFAM" id="SSF56112">
    <property type="entry name" value="Protein kinase-like (PK-like)"/>
    <property type="match status" value="1"/>
</dbReference>
<feature type="region of interest" description="Disordered" evidence="8">
    <location>
        <begin position="275"/>
        <end position="318"/>
    </location>
</feature>
<keyword evidence="9" id="KW-0472">Membrane</keyword>
<evidence type="ECO:0000313" key="11">
    <source>
        <dbReference type="EMBL" id="MFC4327607.1"/>
    </source>
</evidence>
<keyword evidence="2" id="KW-0723">Serine/threonine-protein kinase</keyword>
<reference evidence="12" key="1">
    <citation type="journal article" date="2019" name="Int. J. Syst. Evol. Microbiol.">
        <title>The Global Catalogue of Microorganisms (GCM) 10K type strain sequencing project: providing services to taxonomists for standard genome sequencing and annotation.</title>
        <authorList>
            <consortium name="The Broad Institute Genomics Platform"/>
            <consortium name="The Broad Institute Genome Sequencing Center for Infectious Disease"/>
            <person name="Wu L."/>
            <person name="Ma J."/>
        </authorList>
    </citation>
    <scope>NUCLEOTIDE SEQUENCE [LARGE SCALE GENOMIC DNA]</scope>
    <source>
        <strain evidence="12">PCU 347</strain>
    </source>
</reference>
<feature type="region of interest" description="Disordered" evidence="8">
    <location>
        <begin position="512"/>
        <end position="562"/>
    </location>
</feature>
<evidence type="ECO:0000256" key="7">
    <source>
        <dbReference type="PROSITE-ProRule" id="PRU10141"/>
    </source>
</evidence>
<feature type="transmembrane region" description="Helical" evidence="9">
    <location>
        <begin position="566"/>
        <end position="586"/>
    </location>
</feature>
<dbReference type="EC" id="2.7.11.1" evidence="1"/>
<dbReference type="GO" id="GO:0004674">
    <property type="term" value="F:protein serine/threonine kinase activity"/>
    <property type="evidence" value="ECO:0007669"/>
    <property type="project" value="UniProtKB-EC"/>
</dbReference>
<dbReference type="EMBL" id="JBHSDP010000008">
    <property type="protein sequence ID" value="MFC4327607.1"/>
    <property type="molecule type" value="Genomic_DNA"/>
</dbReference>
<dbReference type="Gene3D" id="1.10.510.10">
    <property type="entry name" value="Transferase(Phosphotransferase) domain 1"/>
    <property type="match status" value="1"/>
</dbReference>
<evidence type="ECO:0000259" key="10">
    <source>
        <dbReference type="PROSITE" id="PS50011"/>
    </source>
</evidence>
<organism evidence="11 12">
    <name type="scientific">Streptomyces andamanensis</name>
    <dbReference type="NCBI Taxonomy" id="1565035"/>
    <lineage>
        <taxon>Bacteria</taxon>
        <taxon>Bacillati</taxon>
        <taxon>Actinomycetota</taxon>
        <taxon>Actinomycetes</taxon>
        <taxon>Kitasatosporales</taxon>
        <taxon>Streptomycetaceae</taxon>
        <taxon>Streptomyces</taxon>
    </lineage>
</organism>
<dbReference type="SMART" id="SM00220">
    <property type="entry name" value="S_TKc"/>
    <property type="match status" value="1"/>
</dbReference>
<sequence length="779" mass="82449">MTRDRLLGGRYRLVRRLGEGGMGQVWEAQDETLDRRVAVKVISLLAGGGSRGGEARARFLREARITARLQHPHIVTVHDLGESGPDDGNAPFLVMELVRGEGLDAKLRRGAVTLEDAARWGAQICDALADAHEAGVLHRDIKPSNILVTPAGAVKVLDFGVARAADPYATADRLTRTGFIVGTPPYMAPEQARGYPEPGSDLYALGCLLFELITGRLPFQAPDGVGYLTAHLSQEPPVPSAVRPGIPGAWDALVLTLLRKDPAERYRTAAEVSRALRQLDRTPEPQPQPQPQPRPQPQPQQPQPLPLPQPQPQPLPSRAPVIGARFAAALWLLIVLAATTVTTTNINGVDDGRDVASGAAATAAATAWLAGCFVLLRRPGWRARAAALSRFALPMVLFGVYGAVTGISIAGGHYHGFGRWLTFGGVSTAALVSLLGLSAALTPRTGPWPRRTGHALVALVALALLGTVLPVAGVARTTVTRYVSLIHPEAITVTVAVLAIAVYGVRDVATRRAARTPPDTPEPPGPTDPPGPETERLPARAPGGVPPTRRLPDGPPRSWPTGRTPAVIAGVLLLTCAIVVSTVYAAQGGTGRGEPTGASGPSVAPVRFTSVPDICGSLSDESFLDTLIAYRRPADSRTTDTERECGWTTESSAPSDTVASDLTIRAEKFATTQSAEAYVRKQRSYGTGLDGSKITELGKPGDFGDEAIIDVYKQDDEKTHGGDTYLSINTTTIILRSGNLCVNLLYARSRHTDGEPDDTSYTHQGAVIAARSVASSLDG</sequence>
<gene>
    <name evidence="11" type="ORF">ACFPC0_07145</name>
</gene>
<dbReference type="InterPro" id="IPR017441">
    <property type="entry name" value="Protein_kinase_ATP_BS"/>
</dbReference>
<feature type="transmembrane region" description="Helical" evidence="9">
    <location>
        <begin position="322"/>
        <end position="343"/>
    </location>
</feature>
<keyword evidence="6 7" id="KW-0067">ATP-binding</keyword>
<feature type="binding site" evidence="7">
    <location>
        <position position="40"/>
    </location>
    <ligand>
        <name>ATP</name>
        <dbReference type="ChEBI" id="CHEBI:30616"/>
    </ligand>
</feature>
<evidence type="ECO:0000256" key="3">
    <source>
        <dbReference type="ARBA" id="ARBA00022679"/>
    </source>
</evidence>
<keyword evidence="9" id="KW-0812">Transmembrane</keyword>
<keyword evidence="9" id="KW-1133">Transmembrane helix</keyword>
<evidence type="ECO:0000256" key="4">
    <source>
        <dbReference type="ARBA" id="ARBA00022741"/>
    </source>
</evidence>
<feature type="transmembrane region" description="Helical" evidence="9">
    <location>
        <begin position="453"/>
        <end position="473"/>
    </location>
</feature>
<protein>
    <recommendedName>
        <fullName evidence="1">non-specific serine/threonine protein kinase</fullName>
        <ecNumber evidence="1">2.7.11.1</ecNumber>
    </recommendedName>
</protein>
<proteinExistence type="predicted"/>
<evidence type="ECO:0000256" key="8">
    <source>
        <dbReference type="SAM" id="MobiDB-lite"/>
    </source>
</evidence>
<keyword evidence="3 11" id="KW-0808">Transferase</keyword>
<dbReference type="PROSITE" id="PS00108">
    <property type="entry name" value="PROTEIN_KINASE_ST"/>
    <property type="match status" value="1"/>
</dbReference>
<dbReference type="InterPro" id="IPR008271">
    <property type="entry name" value="Ser/Thr_kinase_AS"/>
</dbReference>
<evidence type="ECO:0000256" key="1">
    <source>
        <dbReference type="ARBA" id="ARBA00012513"/>
    </source>
</evidence>
<dbReference type="Pfam" id="PF00069">
    <property type="entry name" value="Pkinase"/>
    <property type="match status" value="1"/>
</dbReference>
<keyword evidence="12" id="KW-1185">Reference proteome</keyword>
<feature type="compositionally biased region" description="Pro residues" evidence="8">
    <location>
        <begin position="518"/>
        <end position="532"/>
    </location>
</feature>
<evidence type="ECO:0000256" key="2">
    <source>
        <dbReference type="ARBA" id="ARBA00022527"/>
    </source>
</evidence>
<feature type="domain" description="Protein kinase" evidence="10">
    <location>
        <begin position="11"/>
        <end position="277"/>
    </location>
</feature>
<dbReference type="PROSITE" id="PS50011">
    <property type="entry name" value="PROTEIN_KINASE_DOM"/>
    <property type="match status" value="1"/>
</dbReference>
<keyword evidence="4 7" id="KW-0547">Nucleotide-binding</keyword>
<dbReference type="PANTHER" id="PTHR43289">
    <property type="entry name" value="MITOGEN-ACTIVATED PROTEIN KINASE KINASE KINASE 20-RELATED"/>
    <property type="match status" value="1"/>
</dbReference>
<evidence type="ECO:0000256" key="6">
    <source>
        <dbReference type="ARBA" id="ARBA00022840"/>
    </source>
</evidence>
<feature type="transmembrane region" description="Helical" evidence="9">
    <location>
        <begin position="388"/>
        <end position="414"/>
    </location>
</feature>
<evidence type="ECO:0000313" key="12">
    <source>
        <dbReference type="Proteomes" id="UP001595824"/>
    </source>
</evidence>
<dbReference type="InterPro" id="IPR011009">
    <property type="entry name" value="Kinase-like_dom_sf"/>
</dbReference>
<dbReference type="CDD" id="cd14014">
    <property type="entry name" value="STKc_PknB_like"/>
    <property type="match status" value="1"/>
</dbReference>
<feature type="transmembrane region" description="Helical" evidence="9">
    <location>
        <begin position="355"/>
        <end position="376"/>
    </location>
</feature>
<accession>A0ABV8TAI8</accession>
<evidence type="ECO:0000256" key="5">
    <source>
        <dbReference type="ARBA" id="ARBA00022777"/>
    </source>
</evidence>
<feature type="transmembrane region" description="Helical" evidence="9">
    <location>
        <begin position="485"/>
        <end position="505"/>
    </location>
</feature>
<feature type="transmembrane region" description="Helical" evidence="9">
    <location>
        <begin position="420"/>
        <end position="441"/>
    </location>
</feature>
<dbReference type="RefSeq" id="WP_381737464.1">
    <property type="nucleotide sequence ID" value="NZ_JBHSDP010000008.1"/>
</dbReference>
<name>A0ABV8TAI8_9ACTN</name>
<dbReference type="Gene3D" id="3.30.200.20">
    <property type="entry name" value="Phosphorylase Kinase, domain 1"/>
    <property type="match status" value="1"/>
</dbReference>
<dbReference type="PROSITE" id="PS00107">
    <property type="entry name" value="PROTEIN_KINASE_ATP"/>
    <property type="match status" value="1"/>
</dbReference>
<dbReference type="PANTHER" id="PTHR43289:SF6">
    <property type="entry name" value="SERINE_THREONINE-PROTEIN KINASE NEKL-3"/>
    <property type="match status" value="1"/>
</dbReference>
<dbReference type="InterPro" id="IPR000719">
    <property type="entry name" value="Prot_kinase_dom"/>
</dbReference>